<dbReference type="InterPro" id="IPR039564">
    <property type="entry name" value="Peptidase_C39-like"/>
</dbReference>
<gene>
    <name evidence="3" type="ORF">NO357_15700</name>
</gene>
<proteinExistence type="predicted"/>
<feature type="chain" id="PRO_5042092591" evidence="1">
    <location>
        <begin position="26"/>
        <end position="217"/>
    </location>
</feature>
<organism evidence="3 4">
    <name type="scientific">Marimonas arenosa</name>
    <dbReference type="NCBI Taxonomy" id="1795305"/>
    <lineage>
        <taxon>Bacteria</taxon>
        <taxon>Pseudomonadati</taxon>
        <taxon>Pseudomonadota</taxon>
        <taxon>Alphaproteobacteria</taxon>
        <taxon>Rhodobacterales</taxon>
        <taxon>Paracoccaceae</taxon>
        <taxon>Marimonas</taxon>
    </lineage>
</organism>
<keyword evidence="1" id="KW-0732">Signal</keyword>
<reference evidence="3" key="2">
    <citation type="submission" date="2023-02" db="EMBL/GenBank/DDBJ databases">
        <title>'Rhodoalgimonas zhirmunskyi' gen. nov., isolated from a red alga.</title>
        <authorList>
            <person name="Nedashkovskaya O.I."/>
            <person name="Otstavnykh N.Y."/>
            <person name="Bystritskaya E.P."/>
            <person name="Balabanova L.A."/>
            <person name="Isaeva M.P."/>
        </authorList>
    </citation>
    <scope>NUCLEOTIDE SEQUENCE</scope>
    <source>
        <strain evidence="3">KCTC 52189</strain>
    </source>
</reference>
<protein>
    <submittedName>
        <fullName evidence="3">C39 family peptidase</fullName>
    </submittedName>
</protein>
<dbReference type="Gene3D" id="3.90.70.10">
    <property type="entry name" value="Cysteine proteinases"/>
    <property type="match status" value="1"/>
</dbReference>
<sequence>MRTASGCLFAAIFAVGSLAISAASAEVGFREGVVSNRKLPAPVVSKSKVFLSVPHIKQGRDLCVPTSSAMVLAYYGEKHDPRVLKAYAENHKLPENRNSYTLWNDMKVALRKIGHNWPTKAYPKTEAGFRAGLRDIKRQLRKGRPVMIDVDFEGVEGHTFVVMGYDDEKQIVYIRDPMTSGTKSRILSYSKLREDWHNHRFAKIFGPWRVAFFTKPR</sequence>
<reference evidence="3" key="1">
    <citation type="submission" date="2022-07" db="EMBL/GenBank/DDBJ databases">
        <authorList>
            <person name="Otstavnykh N."/>
            <person name="Isaeva M."/>
            <person name="Bystritskaya E."/>
        </authorList>
    </citation>
    <scope>NUCLEOTIDE SEQUENCE</scope>
    <source>
        <strain evidence="3">KCTC 52189</strain>
    </source>
</reference>
<dbReference type="Pfam" id="PF13529">
    <property type="entry name" value="Peptidase_C39_2"/>
    <property type="match status" value="1"/>
</dbReference>
<evidence type="ECO:0000313" key="4">
    <source>
        <dbReference type="Proteomes" id="UP001226762"/>
    </source>
</evidence>
<feature type="signal peptide" evidence="1">
    <location>
        <begin position="1"/>
        <end position="25"/>
    </location>
</feature>
<dbReference type="AlphaFoldDB" id="A0AAE3WGN2"/>
<accession>A0AAE3WGN2</accession>
<dbReference type="EMBL" id="JANHAX010000005">
    <property type="protein sequence ID" value="MDQ2091345.1"/>
    <property type="molecule type" value="Genomic_DNA"/>
</dbReference>
<evidence type="ECO:0000256" key="1">
    <source>
        <dbReference type="SAM" id="SignalP"/>
    </source>
</evidence>
<name>A0AAE3WGN2_9RHOB</name>
<evidence type="ECO:0000313" key="3">
    <source>
        <dbReference type="EMBL" id="MDQ2091345.1"/>
    </source>
</evidence>
<dbReference type="RefSeq" id="WP_306736636.1">
    <property type="nucleotide sequence ID" value="NZ_JANHAX010000005.1"/>
</dbReference>
<comment type="caution">
    <text evidence="3">The sequence shown here is derived from an EMBL/GenBank/DDBJ whole genome shotgun (WGS) entry which is preliminary data.</text>
</comment>
<dbReference type="Proteomes" id="UP001226762">
    <property type="component" value="Unassembled WGS sequence"/>
</dbReference>
<keyword evidence="4" id="KW-1185">Reference proteome</keyword>
<feature type="domain" description="Peptidase C39-like" evidence="2">
    <location>
        <begin position="51"/>
        <end position="178"/>
    </location>
</feature>
<evidence type="ECO:0000259" key="2">
    <source>
        <dbReference type="Pfam" id="PF13529"/>
    </source>
</evidence>